<dbReference type="InterPro" id="IPR036691">
    <property type="entry name" value="Endo/exonu/phosph_ase_sf"/>
</dbReference>
<dbReference type="PANTHER" id="PTHR42834">
    <property type="entry name" value="ENDONUCLEASE/EXONUCLEASE/PHOSPHATASE FAMILY PROTEIN (AFU_ORTHOLOGUE AFUA_3G09210)"/>
    <property type="match status" value="1"/>
</dbReference>
<comment type="caution">
    <text evidence="3">The sequence shown here is derived from an EMBL/GenBank/DDBJ whole genome shotgun (WGS) entry which is preliminary data.</text>
</comment>
<dbReference type="PANTHER" id="PTHR42834:SF1">
    <property type="entry name" value="ENDONUCLEASE_EXONUCLEASE_PHOSPHATASE FAMILY PROTEIN (AFU_ORTHOLOGUE AFUA_3G09210)"/>
    <property type="match status" value="1"/>
</dbReference>
<keyword evidence="3" id="KW-0540">Nuclease</keyword>
<dbReference type="Gene3D" id="3.60.10.10">
    <property type="entry name" value="Endonuclease/exonuclease/phosphatase"/>
    <property type="match status" value="1"/>
</dbReference>
<keyword evidence="4" id="KW-1185">Reference proteome</keyword>
<name>A0ABU8UC51_9ACTN</name>
<evidence type="ECO:0000313" key="4">
    <source>
        <dbReference type="Proteomes" id="UP001382904"/>
    </source>
</evidence>
<feature type="domain" description="Endonuclease/exonuclease/phosphatase" evidence="2">
    <location>
        <begin position="21"/>
        <end position="271"/>
    </location>
</feature>
<organism evidence="3 4">
    <name type="scientific">Streptomyces caledonius</name>
    <dbReference type="NCBI Taxonomy" id="3134107"/>
    <lineage>
        <taxon>Bacteria</taxon>
        <taxon>Bacillati</taxon>
        <taxon>Actinomycetota</taxon>
        <taxon>Actinomycetes</taxon>
        <taxon>Kitasatosporales</taxon>
        <taxon>Streptomycetaceae</taxon>
        <taxon>Streptomyces</taxon>
    </lineage>
</organism>
<protein>
    <submittedName>
        <fullName evidence="3">Endonuclease/exonuclease/phosphatase family protein</fullName>
    </submittedName>
</protein>
<keyword evidence="3" id="KW-0255">Endonuclease</keyword>
<gene>
    <name evidence="3" type="ORF">WKI68_37940</name>
</gene>
<proteinExistence type="predicted"/>
<dbReference type="Proteomes" id="UP001382904">
    <property type="component" value="Unassembled WGS sequence"/>
</dbReference>
<keyword evidence="3" id="KW-0378">Hydrolase</keyword>
<feature type="region of interest" description="Disordered" evidence="1">
    <location>
        <begin position="202"/>
        <end position="227"/>
    </location>
</feature>
<dbReference type="GO" id="GO:0004519">
    <property type="term" value="F:endonuclease activity"/>
    <property type="evidence" value="ECO:0007669"/>
    <property type="project" value="UniProtKB-KW"/>
</dbReference>
<dbReference type="SUPFAM" id="SSF56219">
    <property type="entry name" value="DNase I-like"/>
    <property type="match status" value="1"/>
</dbReference>
<sequence>MRIRTYKGKLVKGISHEEQATLARRIVGMDLDVLAVQEVEDIDTLRFFVARHLGESYRHLSLIEGNDPRLIDLAVLSKFPVGAVTSWQHAVHPEEPGERVFSRDLLEVDILDPRDPDRLLLTVFNNHLKSQFVEHTMDPLAGKIQADRRRTLQAQTIARIVAARTRPDGRFIVLGDMNDTPESPALAPLASPSAQLTLKEALASPEETREPKPDAPPPPASGSWTHRFEESGKPARYELFDQIWLSPSLQSRFKSAHIDRRTKHAGDGSDHDPAWVVLDF</sequence>
<evidence type="ECO:0000313" key="3">
    <source>
        <dbReference type="EMBL" id="MEJ8645445.1"/>
    </source>
</evidence>
<evidence type="ECO:0000256" key="1">
    <source>
        <dbReference type="SAM" id="MobiDB-lite"/>
    </source>
</evidence>
<dbReference type="EMBL" id="JBBKAM010000004">
    <property type="protein sequence ID" value="MEJ8645445.1"/>
    <property type="molecule type" value="Genomic_DNA"/>
</dbReference>
<dbReference type="InterPro" id="IPR005135">
    <property type="entry name" value="Endo/exonuclease/phosphatase"/>
</dbReference>
<reference evidence="3 4" key="1">
    <citation type="submission" date="2024-03" db="EMBL/GenBank/DDBJ databases">
        <title>Novel Streptomyces species of biotechnological and ecological value are a feature of Machair soil.</title>
        <authorList>
            <person name="Prole J.R."/>
            <person name="Goodfellow M."/>
            <person name="Allenby N."/>
            <person name="Ward A.C."/>
        </authorList>
    </citation>
    <scope>NUCLEOTIDE SEQUENCE [LARGE SCALE GENOMIC DNA]</scope>
    <source>
        <strain evidence="3 4">MS1.HAVA.3</strain>
    </source>
</reference>
<dbReference type="Pfam" id="PF03372">
    <property type="entry name" value="Exo_endo_phos"/>
    <property type="match status" value="1"/>
</dbReference>
<evidence type="ECO:0000259" key="2">
    <source>
        <dbReference type="Pfam" id="PF03372"/>
    </source>
</evidence>
<accession>A0ABU8UC51</accession>